<feature type="transmembrane region" description="Helical" evidence="2">
    <location>
        <begin position="58"/>
        <end position="75"/>
    </location>
</feature>
<evidence type="ECO:0000256" key="2">
    <source>
        <dbReference type="SAM" id="Phobius"/>
    </source>
</evidence>
<keyword evidence="2" id="KW-0812">Transmembrane</keyword>
<keyword evidence="4" id="KW-1185">Reference proteome</keyword>
<dbReference type="Proteomes" id="UP000005239">
    <property type="component" value="Unassembled WGS sequence"/>
</dbReference>
<evidence type="ECO:0000256" key="1">
    <source>
        <dbReference type="SAM" id="MobiDB-lite"/>
    </source>
</evidence>
<name>A0A2A6CBX3_PRIPA</name>
<dbReference type="EnsemblMetazoa" id="PPA31843.1">
    <property type="protein sequence ID" value="PPA31843.1"/>
    <property type="gene ID" value="WBGene00204707"/>
</dbReference>
<reference evidence="4" key="1">
    <citation type="journal article" date="2008" name="Nat. Genet.">
        <title>The Pristionchus pacificus genome provides a unique perspective on nematode lifestyle and parasitism.</title>
        <authorList>
            <person name="Dieterich C."/>
            <person name="Clifton S.W."/>
            <person name="Schuster L.N."/>
            <person name="Chinwalla A."/>
            <person name="Delehaunty K."/>
            <person name="Dinkelacker I."/>
            <person name="Fulton L."/>
            <person name="Fulton R."/>
            <person name="Godfrey J."/>
            <person name="Minx P."/>
            <person name="Mitreva M."/>
            <person name="Roeseler W."/>
            <person name="Tian H."/>
            <person name="Witte H."/>
            <person name="Yang S.P."/>
            <person name="Wilson R.K."/>
            <person name="Sommer R.J."/>
        </authorList>
    </citation>
    <scope>NUCLEOTIDE SEQUENCE [LARGE SCALE GENOMIC DNA]</scope>
    <source>
        <strain evidence="4">PS312</strain>
    </source>
</reference>
<accession>A0A8R1YJ46</accession>
<dbReference type="AlphaFoldDB" id="A0A2A6CBX3"/>
<dbReference type="OrthoDB" id="5826067at2759"/>
<protein>
    <submittedName>
        <fullName evidence="3">Uncharacterized protein</fullName>
    </submittedName>
</protein>
<gene>
    <name evidence="3" type="primary">WBGene00204707</name>
</gene>
<feature type="compositionally biased region" description="Polar residues" evidence="1">
    <location>
        <begin position="210"/>
        <end position="220"/>
    </location>
</feature>
<evidence type="ECO:0000313" key="3">
    <source>
        <dbReference type="EnsemblMetazoa" id="PPA31843.1"/>
    </source>
</evidence>
<reference evidence="3" key="2">
    <citation type="submission" date="2022-06" db="UniProtKB">
        <authorList>
            <consortium name="EnsemblMetazoa"/>
        </authorList>
    </citation>
    <scope>IDENTIFICATION</scope>
    <source>
        <strain evidence="3">PS312</strain>
    </source>
</reference>
<sequence length="226" mass="25100">MMNEPSQEQDTFVGSGLNSQGKLTLNAEQIHYLMGKLSSDEQKDLQDTMRQCTNEITMSRGIPFTMLTLGSLYFARTRLPAKYHFGPKGWPFYFIMGIGSFTAANVMSMGTCRDRVQPKIAQLWQKYGGAESSTNYAALRVRNRGGAEAAGLVPENTPLPMATEQRPSADDTYAARVRYPAAQQRQNNYAYSDTFISGTPSGRPRERLDQSGNQSKTNTYGDEGFS</sequence>
<feature type="region of interest" description="Disordered" evidence="1">
    <location>
        <begin position="184"/>
        <end position="226"/>
    </location>
</feature>
<feature type="compositionally biased region" description="Polar residues" evidence="1">
    <location>
        <begin position="184"/>
        <end position="200"/>
    </location>
</feature>
<proteinExistence type="predicted"/>
<feature type="region of interest" description="Disordered" evidence="1">
    <location>
        <begin position="150"/>
        <end position="171"/>
    </location>
</feature>
<keyword evidence="2" id="KW-0472">Membrane</keyword>
<accession>A0A2A6CBX3</accession>
<feature type="transmembrane region" description="Helical" evidence="2">
    <location>
        <begin position="90"/>
        <end position="110"/>
    </location>
</feature>
<evidence type="ECO:0000313" key="4">
    <source>
        <dbReference type="Proteomes" id="UP000005239"/>
    </source>
</evidence>
<keyword evidence="2" id="KW-1133">Transmembrane helix</keyword>
<organism evidence="3 4">
    <name type="scientific">Pristionchus pacificus</name>
    <name type="common">Parasitic nematode worm</name>
    <dbReference type="NCBI Taxonomy" id="54126"/>
    <lineage>
        <taxon>Eukaryota</taxon>
        <taxon>Metazoa</taxon>
        <taxon>Ecdysozoa</taxon>
        <taxon>Nematoda</taxon>
        <taxon>Chromadorea</taxon>
        <taxon>Rhabditida</taxon>
        <taxon>Rhabditina</taxon>
        <taxon>Diplogasteromorpha</taxon>
        <taxon>Diplogasteroidea</taxon>
        <taxon>Neodiplogasteridae</taxon>
        <taxon>Pristionchus</taxon>
    </lineage>
</organism>